<sequence>MRKTEPSFQNQGASINNLETQVDQIAVAISGRVPGTLPSNIKVNPNKSVTVVTTKSGVQLPEIYVKRSVENKEKVSPTDEEHVEQTEQISAIKESSGTPQVKATVPVRPFELPISFP</sequence>
<protein>
    <submittedName>
        <fullName evidence="1">Uncharacterized protein</fullName>
    </submittedName>
</protein>
<evidence type="ECO:0000313" key="1">
    <source>
        <dbReference type="EMBL" id="KAL2471784.1"/>
    </source>
</evidence>
<dbReference type="Proteomes" id="UP001604336">
    <property type="component" value="Unassembled WGS sequence"/>
</dbReference>
<organism evidence="1 2">
    <name type="scientific">Abeliophyllum distichum</name>
    <dbReference type="NCBI Taxonomy" id="126358"/>
    <lineage>
        <taxon>Eukaryota</taxon>
        <taxon>Viridiplantae</taxon>
        <taxon>Streptophyta</taxon>
        <taxon>Embryophyta</taxon>
        <taxon>Tracheophyta</taxon>
        <taxon>Spermatophyta</taxon>
        <taxon>Magnoliopsida</taxon>
        <taxon>eudicotyledons</taxon>
        <taxon>Gunneridae</taxon>
        <taxon>Pentapetalae</taxon>
        <taxon>asterids</taxon>
        <taxon>lamiids</taxon>
        <taxon>Lamiales</taxon>
        <taxon>Oleaceae</taxon>
        <taxon>Forsythieae</taxon>
        <taxon>Abeliophyllum</taxon>
    </lineage>
</organism>
<dbReference type="AlphaFoldDB" id="A0ABD1Q6F8"/>
<evidence type="ECO:0000313" key="2">
    <source>
        <dbReference type="Proteomes" id="UP001604336"/>
    </source>
</evidence>
<reference evidence="2" key="1">
    <citation type="submission" date="2024-07" db="EMBL/GenBank/DDBJ databases">
        <title>Two chromosome-level genome assemblies of Korean endemic species Abeliophyllum distichum and Forsythia ovata (Oleaceae).</title>
        <authorList>
            <person name="Jang H."/>
        </authorList>
    </citation>
    <scope>NUCLEOTIDE SEQUENCE [LARGE SCALE GENOMIC DNA]</scope>
</reference>
<dbReference type="EMBL" id="JBFOLK010000012">
    <property type="protein sequence ID" value="KAL2471784.1"/>
    <property type="molecule type" value="Genomic_DNA"/>
</dbReference>
<gene>
    <name evidence="1" type="ORF">Adt_39920</name>
</gene>
<name>A0ABD1Q6F8_9LAMI</name>
<accession>A0ABD1Q6F8</accession>
<keyword evidence="2" id="KW-1185">Reference proteome</keyword>
<proteinExistence type="predicted"/>
<comment type="caution">
    <text evidence="1">The sequence shown here is derived from an EMBL/GenBank/DDBJ whole genome shotgun (WGS) entry which is preliminary data.</text>
</comment>